<dbReference type="SMART" id="SM00490">
    <property type="entry name" value="HELICc"/>
    <property type="match status" value="1"/>
</dbReference>
<proteinExistence type="predicted"/>
<keyword evidence="5" id="KW-0862">Zinc</keyword>
<dbReference type="InterPro" id="IPR040498">
    <property type="entry name" value="PriA_CRR"/>
</dbReference>
<dbReference type="GO" id="GO:0046872">
    <property type="term" value="F:metal ion binding"/>
    <property type="evidence" value="ECO:0007669"/>
    <property type="project" value="UniProtKB-KW"/>
</dbReference>
<keyword evidence="2" id="KW-0235">DNA replication</keyword>
<dbReference type="SUPFAM" id="SSF52540">
    <property type="entry name" value="P-loop containing nucleoside triphosphate hydrolases"/>
    <property type="match status" value="1"/>
</dbReference>
<feature type="non-terminal residue" evidence="9">
    <location>
        <position position="1"/>
    </location>
</feature>
<dbReference type="GO" id="GO:0043138">
    <property type="term" value="F:3'-5' DNA helicase activity"/>
    <property type="evidence" value="ECO:0007669"/>
    <property type="project" value="TreeGrafter"/>
</dbReference>
<evidence type="ECO:0000256" key="3">
    <source>
        <dbReference type="ARBA" id="ARBA00022723"/>
    </source>
</evidence>
<evidence type="ECO:0000256" key="5">
    <source>
        <dbReference type="ARBA" id="ARBA00022833"/>
    </source>
</evidence>
<evidence type="ECO:0000256" key="6">
    <source>
        <dbReference type="ARBA" id="ARBA00022840"/>
    </source>
</evidence>
<dbReference type="GO" id="GO:0006302">
    <property type="term" value="P:double-strand break repair"/>
    <property type="evidence" value="ECO:0007669"/>
    <property type="project" value="InterPro"/>
</dbReference>
<protein>
    <recommendedName>
        <fullName evidence="8">Helicase C-terminal domain-containing protein</fullName>
    </recommendedName>
</protein>
<gene>
    <name evidence="9" type="ORF">S01H4_19765</name>
</gene>
<feature type="domain" description="Helicase C-terminal" evidence="8">
    <location>
        <begin position="88"/>
        <end position="185"/>
    </location>
</feature>
<comment type="caution">
    <text evidence="9">The sequence shown here is derived from an EMBL/GenBank/DDBJ whole genome shotgun (WGS) entry which is preliminary data.</text>
</comment>
<evidence type="ECO:0000259" key="8">
    <source>
        <dbReference type="SMART" id="SM00490"/>
    </source>
</evidence>
<keyword evidence="3" id="KW-0479">Metal-binding</keyword>
<dbReference type="Pfam" id="PF18319">
    <property type="entry name" value="Zn_ribbon_PriA"/>
    <property type="match status" value="1"/>
</dbReference>
<dbReference type="PANTHER" id="PTHR30580">
    <property type="entry name" value="PRIMOSOMAL PROTEIN N"/>
    <property type="match status" value="1"/>
</dbReference>
<accession>X0YRE6</accession>
<dbReference type="GO" id="GO:1990077">
    <property type="term" value="C:primosome complex"/>
    <property type="evidence" value="ECO:0007669"/>
    <property type="project" value="UniProtKB-KW"/>
</dbReference>
<keyword evidence="4" id="KW-0547">Nucleotide-binding</keyword>
<dbReference type="InterPro" id="IPR005259">
    <property type="entry name" value="PriA"/>
</dbReference>
<evidence type="ECO:0000256" key="2">
    <source>
        <dbReference type="ARBA" id="ARBA00022705"/>
    </source>
</evidence>
<dbReference type="EMBL" id="BART01008836">
    <property type="protein sequence ID" value="GAG58795.1"/>
    <property type="molecule type" value="Genomic_DNA"/>
</dbReference>
<evidence type="ECO:0000256" key="4">
    <source>
        <dbReference type="ARBA" id="ARBA00022741"/>
    </source>
</evidence>
<evidence type="ECO:0000256" key="7">
    <source>
        <dbReference type="ARBA" id="ARBA00023125"/>
    </source>
</evidence>
<dbReference type="GO" id="GO:0006269">
    <property type="term" value="P:DNA replication, synthesis of primer"/>
    <property type="evidence" value="ECO:0007669"/>
    <property type="project" value="UniProtKB-KW"/>
</dbReference>
<dbReference type="InterPro" id="IPR027417">
    <property type="entry name" value="P-loop_NTPase"/>
</dbReference>
<dbReference type="Gene3D" id="3.40.50.300">
    <property type="entry name" value="P-loop containing nucleotide triphosphate hydrolases"/>
    <property type="match status" value="1"/>
</dbReference>
<name>X0YRE6_9ZZZZ</name>
<dbReference type="NCBIfam" id="TIGR00595">
    <property type="entry name" value="priA"/>
    <property type="match status" value="1"/>
</dbReference>
<organism evidence="9">
    <name type="scientific">marine sediment metagenome</name>
    <dbReference type="NCBI Taxonomy" id="412755"/>
    <lineage>
        <taxon>unclassified sequences</taxon>
        <taxon>metagenomes</taxon>
        <taxon>ecological metagenomes</taxon>
    </lineage>
</organism>
<keyword evidence="6" id="KW-0067">ATP-binding</keyword>
<dbReference type="GO" id="GO:0006310">
    <property type="term" value="P:DNA recombination"/>
    <property type="evidence" value="ECO:0007669"/>
    <property type="project" value="InterPro"/>
</dbReference>
<dbReference type="InterPro" id="IPR001650">
    <property type="entry name" value="Helicase_C-like"/>
</dbReference>
<keyword evidence="7" id="KW-0238">DNA-binding</keyword>
<evidence type="ECO:0000256" key="1">
    <source>
        <dbReference type="ARBA" id="ARBA00022515"/>
    </source>
</evidence>
<reference evidence="9" key="1">
    <citation type="journal article" date="2014" name="Front. Microbiol.">
        <title>High frequency of phylogenetically diverse reductive dehalogenase-homologous genes in deep subseafloor sedimentary metagenomes.</title>
        <authorList>
            <person name="Kawai M."/>
            <person name="Futagami T."/>
            <person name="Toyoda A."/>
            <person name="Takaki Y."/>
            <person name="Nishi S."/>
            <person name="Hori S."/>
            <person name="Arai W."/>
            <person name="Tsubouchi T."/>
            <person name="Morono Y."/>
            <person name="Uchiyama I."/>
            <person name="Ito T."/>
            <person name="Fujiyama A."/>
            <person name="Inagaki F."/>
            <person name="Takami H."/>
        </authorList>
    </citation>
    <scope>NUCLEOTIDE SEQUENCE</scope>
    <source>
        <strain evidence="9">Expedition CK06-06</strain>
    </source>
</reference>
<dbReference type="AlphaFoldDB" id="X0YRE6"/>
<dbReference type="Pfam" id="PF18074">
    <property type="entry name" value="PriA_C"/>
    <property type="match status" value="1"/>
</dbReference>
<dbReference type="GO" id="GO:0006270">
    <property type="term" value="P:DNA replication initiation"/>
    <property type="evidence" value="ECO:0007669"/>
    <property type="project" value="TreeGrafter"/>
</dbReference>
<dbReference type="GO" id="GO:0005524">
    <property type="term" value="F:ATP binding"/>
    <property type="evidence" value="ECO:0007669"/>
    <property type="project" value="UniProtKB-KW"/>
</dbReference>
<evidence type="ECO:0000313" key="9">
    <source>
        <dbReference type="EMBL" id="GAG58795.1"/>
    </source>
</evidence>
<dbReference type="GO" id="GO:0003677">
    <property type="term" value="F:DNA binding"/>
    <property type="evidence" value="ECO:0007669"/>
    <property type="project" value="UniProtKB-KW"/>
</dbReference>
<keyword evidence="1" id="KW-0639">Primosome</keyword>
<dbReference type="PANTHER" id="PTHR30580:SF0">
    <property type="entry name" value="PRIMOSOMAL PROTEIN N"/>
    <property type="match status" value="1"/>
</dbReference>
<dbReference type="InterPro" id="IPR041236">
    <property type="entry name" value="PriA_C"/>
</dbReference>
<sequence>PQLMAAIKYHLAQEGQVLIFINRRGFSPTIICHSCGWSSQCHRCDARLTYHQTSQQLICHHCGSRERVVKTCTACGGSQLIPLGVGTERIEEALKSEFGDVGLVRIDRDSTQKKGSFHAILDDILSGKSRLFVGTQMIAKGHHFPNLTLTAILDADGGFLSSNLRASERMGQLITQVAGRAGRAQRPGEVIIQTRHPDNRLLMDLIDHNYNAFSKHLLQERREAQLPPFFYLTLLRADAYNIDQTFSFLNKIKKISSDLTSSFRNNELQVMGPVPAPLQKRAGKFRGQLLFQSNNRKRIHLHIDRLIDKIEQLKISSSVRWSLDVDPIDLF</sequence>